<accession>A0ACB5QQ41</accession>
<sequence length="335" mass="38041">MNKAGFVYVLANSAMEGLVKVGKTTRAPNQLAAELSKSTGLPSAFIVVYEQLFHDCHETETFVRELLERRGFRTSPNREFFNAPVHEVVRAVCTAPGAIERKTSSSVMHSSEGTDSNQDELDLLTFNDSSQGEPSTHAWEDIFKEAENHYWGLGDCLEDEPEAYRLFKQAASLGCLAAYPFLGRMTKDGEGVRADEQKALDLFKEGAREGSVYCYLEMAKLFDEKDHIKNAHKCYSMFVDKFSYDLVDGIRMTQDEVMSIYSHCAQLVHRKWHRRKAIPTPMQEFILDNALYVRNAAESNANYGKKMGEASYESVWRETVDFIDAFKKDSRLLTQ</sequence>
<name>A0ACB5QQ41_9BURK</name>
<protein>
    <submittedName>
        <fullName evidence="1">Uncharacterized protein</fullName>
    </submittedName>
</protein>
<proteinExistence type="predicted"/>
<evidence type="ECO:0000313" key="1">
    <source>
        <dbReference type="EMBL" id="GJH17193.1"/>
    </source>
</evidence>
<dbReference type="EMBL" id="BPUR01000005">
    <property type="protein sequence ID" value="GJH17193.1"/>
    <property type="molecule type" value="Genomic_DNA"/>
</dbReference>
<keyword evidence="2" id="KW-1185">Reference proteome</keyword>
<dbReference type="Proteomes" id="UP001055013">
    <property type="component" value="Unassembled WGS sequence"/>
</dbReference>
<organism evidence="1 2">
    <name type="scientific">Caballeronia novacaledonica</name>
    <dbReference type="NCBI Taxonomy" id="1544861"/>
    <lineage>
        <taxon>Bacteria</taxon>
        <taxon>Pseudomonadati</taxon>
        <taxon>Pseudomonadota</taxon>
        <taxon>Betaproteobacteria</taxon>
        <taxon>Burkholderiales</taxon>
        <taxon>Burkholderiaceae</taxon>
        <taxon>Caballeronia</taxon>
    </lineage>
</organism>
<gene>
    <name evidence="1" type="ORF">CBA19CS22_11645</name>
</gene>
<reference evidence="1" key="1">
    <citation type="submission" date="2021-09" db="EMBL/GenBank/DDBJ databases">
        <title>Isolation and characterization of 3-chlorobenzoate degrading bacteria from soils in Shizuoka.</title>
        <authorList>
            <person name="Ifat A."/>
            <person name="Ogawa N."/>
            <person name="Kimbara K."/>
            <person name="Moriuchi R."/>
            <person name="Dohra H."/>
            <person name="Shintani M."/>
        </authorList>
    </citation>
    <scope>NUCLEOTIDE SEQUENCE</scope>
    <source>
        <strain evidence="1">19CS2-2</strain>
    </source>
</reference>
<comment type="caution">
    <text evidence="1">The sequence shown here is derived from an EMBL/GenBank/DDBJ whole genome shotgun (WGS) entry which is preliminary data.</text>
</comment>
<evidence type="ECO:0000313" key="2">
    <source>
        <dbReference type="Proteomes" id="UP001055013"/>
    </source>
</evidence>